<keyword evidence="2" id="KW-0732">Signal</keyword>
<evidence type="ECO:0000259" key="3">
    <source>
        <dbReference type="PROSITE" id="PS51782"/>
    </source>
</evidence>
<dbReference type="InterPro" id="IPR036779">
    <property type="entry name" value="LysM_dom_sf"/>
</dbReference>
<evidence type="ECO:0000256" key="2">
    <source>
        <dbReference type="SAM" id="SignalP"/>
    </source>
</evidence>
<feature type="signal peptide" evidence="2">
    <location>
        <begin position="1"/>
        <end position="19"/>
    </location>
</feature>
<evidence type="ECO:0000256" key="1">
    <source>
        <dbReference type="SAM" id="MobiDB-lite"/>
    </source>
</evidence>
<protein>
    <submittedName>
        <fullName evidence="4">Extracellular protein 6</fullName>
    </submittedName>
</protein>
<dbReference type="SUPFAM" id="SSF54106">
    <property type="entry name" value="LysM domain"/>
    <property type="match status" value="3"/>
</dbReference>
<dbReference type="CDD" id="cd00118">
    <property type="entry name" value="LysM"/>
    <property type="match status" value="3"/>
</dbReference>
<organism evidence="4 5">
    <name type="scientific">Macrophomina phaseolina</name>
    <dbReference type="NCBI Taxonomy" id="35725"/>
    <lineage>
        <taxon>Eukaryota</taxon>
        <taxon>Fungi</taxon>
        <taxon>Dikarya</taxon>
        <taxon>Ascomycota</taxon>
        <taxon>Pezizomycotina</taxon>
        <taxon>Dothideomycetes</taxon>
        <taxon>Dothideomycetes incertae sedis</taxon>
        <taxon>Botryosphaeriales</taxon>
        <taxon>Botryosphaeriaceae</taxon>
        <taxon>Macrophomina</taxon>
    </lineage>
</organism>
<feature type="domain" description="LysM" evidence="3">
    <location>
        <begin position="47"/>
        <end position="91"/>
    </location>
</feature>
<dbReference type="EMBL" id="JAGTJR010000003">
    <property type="protein sequence ID" value="KAH7062148.1"/>
    <property type="molecule type" value="Genomic_DNA"/>
</dbReference>
<dbReference type="PANTHER" id="PTHR33734:SF22">
    <property type="entry name" value="MEMBRANE-BOUND LYTIC MUREIN TRANSGLYCOSYLASE D"/>
    <property type="match status" value="1"/>
</dbReference>
<accession>A0ABQ8GPP0</accession>
<feature type="domain" description="LysM" evidence="3">
    <location>
        <begin position="177"/>
        <end position="221"/>
    </location>
</feature>
<evidence type="ECO:0000313" key="4">
    <source>
        <dbReference type="EMBL" id="KAH7062148.1"/>
    </source>
</evidence>
<feature type="chain" id="PRO_5045440971" evidence="2">
    <location>
        <begin position="20"/>
        <end position="254"/>
    </location>
</feature>
<dbReference type="Gene3D" id="3.10.350.10">
    <property type="entry name" value="LysM domain"/>
    <property type="match status" value="3"/>
</dbReference>
<dbReference type="Proteomes" id="UP000774617">
    <property type="component" value="Unassembled WGS sequence"/>
</dbReference>
<proteinExistence type="predicted"/>
<reference evidence="4 5" key="1">
    <citation type="journal article" date="2021" name="Nat. Commun.">
        <title>Genetic determinants of endophytism in the Arabidopsis root mycobiome.</title>
        <authorList>
            <person name="Mesny F."/>
            <person name="Miyauchi S."/>
            <person name="Thiergart T."/>
            <person name="Pickel B."/>
            <person name="Atanasova L."/>
            <person name="Karlsson M."/>
            <person name="Huettel B."/>
            <person name="Barry K.W."/>
            <person name="Haridas S."/>
            <person name="Chen C."/>
            <person name="Bauer D."/>
            <person name="Andreopoulos W."/>
            <person name="Pangilinan J."/>
            <person name="LaButti K."/>
            <person name="Riley R."/>
            <person name="Lipzen A."/>
            <person name="Clum A."/>
            <person name="Drula E."/>
            <person name="Henrissat B."/>
            <person name="Kohler A."/>
            <person name="Grigoriev I.V."/>
            <person name="Martin F.M."/>
            <person name="Hacquard S."/>
        </authorList>
    </citation>
    <scope>NUCLEOTIDE SEQUENCE [LARGE SCALE GENOMIC DNA]</scope>
    <source>
        <strain evidence="4 5">MPI-SDFR-AT-0080</strain>
    </source>
</reference>
<sequence>MLLNYVFAAVAALSGSAVAAGIPPAQGFQLMPRQLCNGTVTLDSSTQQYIIQSGDTLTTIAQQFNRGICDIFNANNLTNPNFILAGAALTIPPQVCLPDNTSCLGPQTTPTATCIPGGPGFIIVQSGDTLSAYSFLFNITLDSIIQANRQNIPNPDLIQVGQVVNIPVCEGTLCQISPYTVQPGDVFVDLADEYDSSAGQILALNPGVDPNNVQPGQVITLPSRCGVYPGYPGTEQGNLSATSHGSGSTRRVRT</sequence>
<dbReference type="Pfam" id="PF01476">
    <property type="entry name" value="LysM"/>
    <property type="match status" value="3"/>
</dbReference>
<evidence type="ECO:0000313" key="5">
    <source>
        <dbReference type="Proteomes" id="UP000774617"/>
    </source>
</evidence>
<dbReference type="SMART" id="SM00257">
    <property type="entry name" value="LysM"/>
    <property type="match status" value="3"/>
</dbReference>
<comment type="caution">
    <text evidence="4">The sequence shown here is derived from an EMBL/GenBank/DDBJ whole genome shotgun (WGS) entry which is preliminary data.</text>
</comment>
<dbReference type="InterPro" id="IPR018392">
    <property type="entry name" value="LysM"/>
</dbReference>
<feature type="region of interest" description="Disordered" evidence="1">
    <location>
        <begin position="232"/>
        <end position="254"/>
    </location>
</feature>
<feature type="domain" description="LysM" evidence="3">
    <location>
        <begin position="120"/>
        <end position="166"/>
    </location>
</feature>
<name>A0ABQ8GPP0_9PEZI</name>
<keyword evidence="5" id="KW-1185">Reference proteome</keyword>
<dbReference type="PROSITE" id="PS51782">
    <property type="entry name" value="LYSM"/>
    <property type="match status" value="3"/>
</dbReference>
<dbReference type="PANTHER" id="PTHR33734">
    <property type="entry name" value="LYSM DOMAIN-CONTAINING GPI-ANCHORED PROTEIN 2"/>
    <property type="match status" value="1"/>
</dbReference>
<feature type="compositionally biased region" description="Polar residues" evidence="1">
    <location>
        <begin position="235"/>
        <end position="254"/>
    </location>
</feature>
<gene>
    <name evidence="4" type="ORF">B0J12DRAFT_644377</name>
</gene>